<dbReference type="CDD" id="cd03590">
    <property type="entry name" value="CLECT_DC-SIGN_like"/>
    <property type="match status" value="1"/>
</dbReference>
<dbReference type="SUPFAM" id="SSF56436">
    <property type="entry name" value="C-type lectin-like"/>
    <property type="match status" value="1"/>
</dbReference>
<dbReference type="InterPro" id="IPR001304">
    <property type="entry name" value="C-type_lectin-like"/>
</dbReference>
<dbReference type="Gene3D" id="3.10.100.10">
    <property type="entry name" value="Mannose-Binding Protein A, subunit A"/>
    <property type="match status" value="1"/>
</dbReference>
<feature type="domain" description="C-type lectin" evidence="4">
    <location>
        <begin position="86"/>
        <end position="197"/>
    </location>
</feature>
<dbReference type="InterPro" id="IPR016187">
    <property type="entry name" value="CTDL_fold"/>
</dbReference>
<dbReference type="InterPro" id="IPR018378">
    <property type="entry name" value="C-type_lectin_CS"/>
</dbReference>
<keyword evidence="1" id="KW-0430">Lectin</keyword>
<evidence type="ECO:0000256" key="3">
    <source>
        <dbReference type="SAM" id="Coils"/>
    </source>
</evidence>
<reference evidence="5" key="2">
    <citation type="submission" date="2025-08" db="UniProtKB">
        <authorList>
            <consortium name="Ensembl"/>
        </authorList>
    </citation>
    <scope>IDENTIFICATION</scope>
</reference>
<dbReference type="InterPro" id="IPR016186">
    <property type="entry name" value="C-type_lectin-like/link_sf"/>
</dbReference>
<evidence type="ECO:0000259" key="4">
    <source>
        <dbReference type="PROSITE" id="PS50041"/>
    </source>
</evidence>
<evidence type="ECO:0000313" key="6">
    <source>
        <dbReference type="Proteomes" id="UP000265040"/>
    </source>
</evidence>
<feature type="coiled-coil region" evidence="3">
    <location>
        <begin position="39"/>
        <end position="80"/>
    </location>
</feature>
<dbReference type="STRING" id="64144.ENSATEP00000008794"/>
<dbReference type="GO" id="GO:0030246">
    <property type="term" value="F:carbohydrate binding"/>
    <property type="evidence" value="ECO:0007669"/>
    <property type="project" value="UniProtKB-KW"/>
</dbReference>
<keyword evidence="3" id="KW-0175">Coiled coil</keyword>
<dbReference type="GeneTree" id="ENSGT01030000234575"/>
<dbReference type="Proteomes" id="UP000265040">
    <property type="component" value="Chromosome 1"/>
</dbReference>
<dbReference type="InParanoid" id="A0A3Q1HN25"/>
<evidence type="ECO:0000256" key="2">
    <source>
        <dbReference type="ARBA" id="ARBA00023157"/>
    </source>
</evidence>
<dbReference type="Pfam" id="PF00059">
    <property type="entry name" value="Lectin_C"/>
    <property type="match status" value="1"/>
</dbReference>
<dbReference type="PROSITE" id="PS50041">
    <property type="entry name" value="C_TYPE_LECTIN_2"/>
    <property type="match status" value="1"/>
</dbReference>
<dbReference type="PANTHER" id="PTHR22803">
    <property type="entry name" value="MANNOSE, PHOSPHOLIPASE, LECTIN RECEPTOR RELATED"/>
    <property type="match status" value="1"/>
</dbReference>
<keyword evidence="6" id="KW-1185">Reference proteome</keyword>
<name>A0A3Q1HN25_ANATE</name>
<reference evidence="5" key="3">
    <citation type="submission" date="2025-09" db="UniProtKB">
        <authorList>
            <consortium name="Ensembl"/>
        </authorList>
    </citation>
    <scope>IDENTIFICATION</scope>
</reference>
<dbReference type="Ensembl" id="ENSATET00000008947.3">
    <property type="protein sequence ID" value="ENSATEP00000008794.3"/>
    <property type="gene ID" value="ENSATEG00000006181.3"/>
</dbReference>
<dbReference type="InterPro" id="IPR050111">
    <property type="entry name" value="C-type_lectin/snaclec_domain"/>
</dbReference>
<evidence type="ECO:0000313" key="5">
    <source>
        <dbReference type="Ensembl" id="ENSATEP00000008794.3"/>
    </source>
</evidence>
<sequence length="204" mass="24045">VFTNFVSLLSVHSKMEVTQSDCNTTHYSDKNQMDTSGNYDGLMQRILALTRDRKLLENRNTELINMIKMGEEEREKLKMQLRWRMINSRCYFLSSESKTWEESRRYCQSRGADLVVINSEQEQVLLIYTVLLFWIGLRDIEGTFKWVDGSALTKSFWQTGQPNPNDNEDCVEMYHFYSELANWNDTPCGKQQRWLCEKDLCTSS</sequence>
<dbReference type="AlphaFoldDB" id="A0A3Q1HN25"/>
<proteinExistence type="predicted"/>
<dbReference type="SMART" id="SM00034">
    <property type="entry name" value="CLECT"/>
    <property type="match status" value="1"/>
</dbReference>
<protein>
    <recommendedName>
        <fullName evidence="4">C-type lectin domain-containing protein</fullName>
    </recommendedName>
</protein>
<accession>A0A3Q1HN25</accession>
<evidence type="ECO:0000256" key="1">
    <source>
        <dbReference type="ARBA" id="ARBA00022734"/>
    </source>
</evidence>
<dbReference type="PROSITE" id="PS00615">
    <property type="entry name" value="C_TYPE_LECTIN_1"/>
    <property type="match status" value="1"/>
</dbReference>
<organism evidence="5 6">
    <name type="scientific">Anabas testudineus</name>
    <name type="common">Climbing perch</name>
    <name type="synonym">Anthias testudineus</name>
    <dbReference type="NCBI Taxonomy" id="64144"/>
    <lineage>
        <taxon>Eukaryota</taxon>
        <taxon>Metazoa</taxon>
        <taxon>Chordata</taxon>
        <taxon>Craniata</taxon>
        <taxon>Vertebrata</taxon>
        <taxon>Euteleostomi</taxon>
        <taxon>Actinopterygii</taxon>
        <taxon>Neopterygii</taxon>
        <taxon>Teleostei</taxon>
        <taxon>Neoteleostei</taxon>
        <taxon>Acanthomorphata</taxon>
        <taxon>Anabantaria</taxon>
        <taxon>Anabantiformes</taxon>
        <taxon>Anabantoidei</taxon>
        <taxon>Anabantidae</taxon>
        <taxon>Anabas</taxon>
    </lineage>
</organism>
<dbReference type="InterPro" id="IPR033989">
    <property type="entry name" value="CD209-like_CTLD"/>
</dbReference>
<reference evidence="5" key="1">
    <citation type="submission" date="2021-04" db="EMBL/GenBank/DDBJ databases">
        <authorList>
            <consortium name="Wellcome Sanger Institute Data Sharing"/>
        </authorList>
    </citation>
    <scope>NUCLEOTIDE SEQUENCE [LARGE SCALE GENOMIC DNA]</scope>
</reference>
<keyword evidence="2" id="KW-1015">Disulfide bond</keyword>